<dbReference type="RefSeq" id="WP_160903562.1">
    <property type="nucleotide sequence ID" value="NZ_CP102850.1"/>
</dbReference>
<dbReference type="InterPro" id="IPR003673">
    <property type="entry name" value="CoA-Trfase_fam_III"/>
</dbReference>
<proteinExistence type="predicted"/>
<protein>
    <submittedName>
        <fullName evidence="1">CoA transferase</fullName>
    </submittedName>
</protein>
<evidence type="ECO:0000313" key="2">
    <source>
        <dbReference type="Proteomes" id="UP000475545"/>
    </source>
</evidence>
<dbReference type="InterPro" id="IPR050509">
    <property type="entry name" value="CoA-transferase_III"/>
</dbReference>
<dbReference type="PANTHER" id="PTHR48228">
    <property type="entry name" value="SUCCINYL-COA--D-CITRAMALATE COA-TRANSFERASE"/>
    <property type="match status" value="1"/>
</dbReference>
<dbReference type="Gene3D" id="3.30.1540.10">
    <property type="entry name" value="formyl-coa transferase, domain 3"/>
    <property type="match status" value="1"/>
</dbReference>
<dbReference type="Gene3D" id="3.40.50.10540">
    <property type="entry name" value="Crotonobetainyl-coa:carnitine coa-transferase, domain 1"/>
    <property type="match status" value="3"/>
</dbReference>
<reference evidence="1 2" key="1">
    <citation type="submission" date="2019-11" db="EMBL/GenBank/DDBJ databases">
        <title>Gordonia sp. nov., a novel actinobacterium isolated from mangrove soil in Hainan.</title>
        <authorList>
            <person name="Huang X."/>
            <person name="Xie Y."/>
            <person name="Chu X."/>
            <person name="Xiao K."/>
        </authorList>
    </citation>
    <scope>NUCLEOTIDE SEQUENCE [LARGE SCALE GENOMIC DNA]</scope>
    <source>
        <strain evidence="1 2">HNM0687</strain>
    </source>
</reference>
<dbReference type="PANTHER" id="PTHR48228:SF5">
    <property type="entry name" value="ALPHA-METHYLACYL-COA RACEMASE"/>
    <property type="match status" value="1"/>
</dbReference>
<dbReference type="Proteomes" id="UP000475545">
    <property type="component" value="Unassembled WGS sequence"/>
</dbReference>
<evidence type="ECO:0000313" key="1">
    <source>
        <dbReference type="EMBL" id="MXP23396.1"/>
    </source>
</evidence>
<dbReference type="Pfam" id="PF02515">
    <property type="entry name" value="CoA_transf_3"/>
    <property type="match status" value="2"/>
</dbReference>
<keyword evidence="1" id="KW-0808">Transferase</keyword>
<sequence length="784" mass="85039">MSGPLDWLTVVDVSEGLAGGFATGLLADYGADVIRVERPGGDPYRSIEPVAHSVLRRGTRSIELDLKKADDRAVLDDLLAGADVFVHSWAPGVPERLGYDFAELHEAHPSLICAAITAFGQEGSHSDLAAHDAIVHAIVGTMGEQDGYRDGPIYEAQPFASQGAGYLIDIAILSALYRRHIDGVGRYVETSLYDGALAYLMMLWGMIGDESASWHTGRGKIRQIVRPFICKDGEYLSTHTGALGAWGRMIRQLGLEDRIGIDPAGLDMGILLTEEEQRIIDAEVPDIIASKTRDEWLEIFKEIDVCAVEHFRPTEAYDAPQVVHNELIVTVDDPQFGEIEQVGPAIKLEKTPGTVRRPAPTVGEHSAQIRAELASASAKEPAQIKQNDTAVPPLEGLKILDVGSYYAGPWASRVLADLGADVIKLETTFGDPLRGQIRIFHNCQAGKRSVAFDLKNPKSERLRDRLSEWADVVHHNMRPGAAERIGFGVEQVRKLNPEVVYQQAMGWGSTGPDKNRQSFAPMQSGYAGQTFEVAGRFNDPIYVPGNEDPGAGLLGAVGILLGVVHQQRTGQGQVAEVPQLNVGLAHTSHIVRRKADKEPIGAGRLDTLQLGFGPTNRLFETEDGWIVVVAETDEEVAALERATGISMASGARPTDSPGARWDEDEAEDLADQLTLLFGSMTTAQALEKLKSEGVPAVEPVPYNGYAFLTDPENVELRRAAAVNAPQGTIRLIDLLVRIGDVKLPPHRLAPERGAHTRELMAWAGYSESEIAEAEAEGIAWQAPV</sequence>
<name>A0A6L7GTY3_9ACTN</name>
<keyword evidence="2" id="KW-1185">Reference proteome</keyword>
<comment type="caution">
    <text evidence="1">The sequence shown here is derived from an EMBL/GenBank/DDBJ whole genome shotgun (WGS) entry which is preliminary data.</text>
</comment>
<dbReference type="InterPro" id="IPR044855">
    <property type="entry name" value="CoA-Trfase_III_dom3_sf"/>
</dbReference>
<dbReference type="AlphaFoldDB" id="A0A6L7GTY3"/>
<dbReference type="InterPro" id="IPR023606">
    <property type="entry name" value="CoA-Trfase_III_dom_1_sf"/>
</dbReference>
<accession>A0A6L7GTY3</accession>
<dbReference type="GO" id="GO:0016740">
    <property type="term" value="F:transferase activity"/>
    <property type="evidence" value="ECO:0007669"/>
    <property type="project" value="UniProtKB-KW"/>
</dbReference>
<dbReference type="SUPFAM" id="SSF89796">
    <property type="entry name" value="CoA-transferase family III (CaiB/BaiF)"/>
    <property type="match status" value="2"/>
</dbReference>
<dbReference type="EMBL" id="WMBR01000005">
    <property type="protein sequence ID" value="MXP23396.1"/>
    <property type="molecule type" value="Genomic_DNA"/>
</dbReference>
<gene>
    <name evidence="1" type="ORF">GIY30_18825</name>
</gene>
<organism evidence="1 2">
    <name type="scientific">Gordonia mangrovi</name>
    <dbReference type="NCBI Taxonomy" id="2665643"/>
    <lineage>
        <taxon>Bacteria</taxon>
        <taxon>Bacillati</taxon>
        <taxon>Actinomycetota</taxon>
        <taxon>Actinomycetes</taxon>
        <taxon>Mycobacteriales</taxon>
        <taxon>Gordoniaceae</taxon>
        <taxon>Gordonia</taxon>
    </lineage>
</organism>